<sequence length="62" mass="6672">MEPSNNFLLNDKAKDVSSRFSTATIMLAEADKTKDVSSRFSTATIMLAEADKSPSFDAAIAN</sequence>
<dbReference type="Proteomes" id="UP000183832">
    <property type="component" value="Unassembled WGS sequence"/>
</dbReference>
<proteinExistence type="predicted"/>
<dbReference type="EMBL" id="CVRI01000047">
    <property type="protein sequence ID" value="CRK98402.1"/>
    <property type="molecule type" value="Genomic_DNA"/>
</dbReference>
<protein>
    <submittedName>
        <fullName evidence="1">CLUMA_CG011761, isoform A</fullName>
    </submittedName>
</protein>
<name>A0A1J1IF64_9DIPT</name>
<reference evidence="1 2" key="1">
    <citation type="submission" date="2015-04" db="EMBL/GenBank/DDBJ databases">
        <authorList>
            <person name="Syromyatnikov M.Y."/>
            <person name="Popov V.N."/>
        </authorList>
    </citation>
    <scope>NUCLEOTIDE SEQUENCE [LARGE SCALE GENOMIC DNA]</scope>
</reference>
<gene>
    <name evidence="1" type="ORF">CLUMA_CG011761</name>
</gene>
<organism evidence="1 2">
    <name type="scientific">Clunio marinus</name>
    <dbReference type="NCBI Taxonomy" id="568069"/>
    <lineage>
        <taxon>Eukaryota</taxon>
        <taxon>Metazoa</taxon>
        <taxon>Ecdysozoa</taxon>
        <taxon>Arthropoda</taxon>
        <taxon>Hexapoda</taxon>
        <taxon>Insecta</taxon>
        <taxon>Pterygota</taxon>
        <taxon>Neoptera</taxon>
        <taxon>Endopterygota</taxon>
        <taxon>Diptera</taxon>
        <taxon>Nematocera</taxon>
        <taxon>Chironomoidea</taxon>
        <taxon>Chironomidae</taxon>
        <taxon>Clunio</taxon>
    </lineage>
</organism>
<evidence type="ECO:0000313" key="2">
    <source>
        <dbReference type="Proteomes" id="UP000183832"/>
    </source>
</evidence>
<keyword evidence="2" id="KW-1185">Reference proteome</keyword>
<evidence type="ECO:0000313" key="1">
    <source>
        <dbReference type="EMBL" id="CRK98402.1"/>
    </source>
</evidence>
<accession>A0A1J1IF64</accession>
<dbReference type="AlphaFoldDB" id="A0A1J1IF64"/>